<evidence type="ECO:0000313" key="3">
    <source>
        <dbReference type="Proteomes" id="UP000193900"/>
    </source>
</evidence>
<proteinExistence type="predicted"/>
<dbReference type="GO" id="GO:0008146">
    <property type="term" value="F:sulfotransferase activity"/>
    <property type="evidence" value="ECO:0007669"/>
    <property type="project" value="InterPro"/>
</dbReference>
<organism evidence="2 3">
    <name type="scientific">Roseisalinus antarcticus</name>
    <dbReference type="NCBI Taxonomy" id="254357"/>
    <lineage>
        <taxon>Bacteria</taxon>
        <taxon>Pseudomonadati</taxon>
        <taxon>Pseudomonadota</taxon>
        <taxon>Alphaproteobacteria</taxon>
        <taxon>Rhodobacterales</taxon>
        <taxon>Roseobacteraceae</taxon>
        <taxon>Roseisalinus</taxon>
    </lineage>
</organism>
<evidence type="ECO:0000256" key="1">
    <source>
        <dbReference type="ARBA" id="ARBA00022679"/>
    </source>
</evidence>
<dbReference type="SUPFAM" id="SSF52540">
    <property type="entry name" value="P-loop containing nucleoside triphosphate hydrolases"/>
    <property type="match status" value="1"/>
</dbReference>
<sequence>MTSNLFLIAAPRSGSTQLSAWLGSHPDIGMPPIKEPNFFSQHEFPPAFVAETRLNDVIPERYVASRSKAEMQFAIFREPAQYDYLFEDLKTRWRLDASTTYLQCPEAPAAIAAHAPDARVILLTRDPVARALSHYRLAARIGQTTRSLREEIDAELRGETPLPGRFLLRPSRYDAALARYRQTFDDSRRLELTFEEMVADIEGTLARIAAFLGIPAAGFDQGLDRQNSGDAPRFRRLNVFLHRSGAKTVLRRLLPPSLKRRLKAVYFKPNTDSVDDGDTAYLRELLEVRA</sequence>
<accession>A0A1Y5TSJ7</accession>
<dbReference type="OrthoDB" id="7210452at2"/>
<keyword evidence="1 2" id="KW-0808">Transferase</keyword>
<dbReference type="InterPro" id="IPR027417">
    <property type="entry name" value="P-loop_NTPase"/>
</dbReference>
<name>A0A1Y5TSJ7_9RHOB</name>
<dbReference type="PANTHER" id="PTHR10605">
    <property type="entry name" value="HEPARAN SULFATE SULFOTRANSFERASE"/>
    <property type="match status" value="1"/>
</dbReference>
<reference evidence="2 3" key="1">
    <citation type="submission" date="2017-03" db="EMBL/GenBank/DDBJ databases">
        <authorList>
            <person name="Afonso C.L."/>
            <person name="Miller P.J."/>
            <person name="Scott M.A."/>
            <person name="Spackman E."/>
            <person name="Goraichik I."/>
            <person name="Dimitrov K.M."/>
            <person name="Suarez D.L."/>
            <person name="Swayne D.E."/>
        </authorList>
    </citation>
    <scope>NUCLEOTIDE SEQUENCE [LARGE SCALE GENOMIC DNA]</scope>
    <source>
        <strain evidence="2 3">CECT 7023</strain>
    </source>
</reference>
<gene>
    <name evidence="2" type="ORF">ROA7023_03367</name>
</gene>
<dbReference type="Pfam" id="PF13469">
    <property type="entry name" value="Sulfotransfer_3"/>
    <property type="match status" value="1"/>
</dbReference>
<dbReference type="RefSeq" id="WP_085880151.1">
    <property type="nucleotide sequence ID" value="NZ_FWFZ01000021.1"/>
</dbReference>
<dbReference type="AlphaFoldDB" id="A0A1Y5TSJ7"/>
<dbReference type="PANTHER" id="PTHR10605:SF56">
    <property type="entry name" value="BIFUNCTIONAL HEPARAN SULFATE N-DEACETYLASE_N-SULFOTRANSFERASE"/>
    <property type="match status" value="1"/>
</dbReference>
<protein>
    <submittedName>
        <fullName evidence="2">Sulfotransferase domain protein</fullName>
    </submittedName>
</protein>
<dbReference type="EMBL" id="FWFZ01000021">
    <property type="protein sequence ID" value="SLN69218.1"/>
    <property type="molecule type" value="Genomic_DNA"/>
</dbReference>
<dbReference type="Gene3D" id="3.40.50.300">
    <property type="entry name" value="P-loop containing nucleotide triphosphate hydrolases"/>
    <property type="match status" value="1"/>
</dbReference>
<dbReference type="InterPro" id="IPR037359">
    <property type="entry name" value="NST/OST"/>
</dbReference>
<evidence type="ECO:0000313" key="2">
    <source>
        <dbReference type="EMBL" id="SLN69218.1"/>
    </source>
</evidence>
<keyword evidence="3" id="KW-1185">Reference proteome</keyword>
<dbReference type="Proteomes" id="UP000193900">
    <property type="component" value="Unassembled WGS sequence"/>
</dbReference>